<evidence type="ECO:0000313" key="2">
    <source>
        <dbReference type="EMBL" id="ABF40409.1"/>
    </source>
</evidence>
<dbReference type="OrthoDB" id="9783944at2"/>
<sequence>MGRRKSGSGTFPLLAVFISIPSPSHGPIYDSFGLIPLFKRLLILCLLSAPLFAAGQRASDFDPKAEDEIIALINQERTQRGLAPLIKDDRLTRAARVHTQLMVEKHELSHRLAEEPALRERVSVTGISFNAAGENVAYDANVQHAHVEFMHSPGHRANILGAKFNSVGVGVLRSGNLVWVTEDFAERIGVTSASEAAGIVINKFAAMRRAAGSPPATEHALPELGKMACDMAHKDHLDSHEAKNLPNVHEVMVWATPNPAELPSKLKNLADDRNSTTYSLGVCFAASPTYPSKVFWMVMTLY</sequence>
<dbReference type="SUPFAM" id="SSF55797">
    <property type="entry name" value="PR-1-like"/>
    <property type="match status" value="1"/>
</dbReference>
<dbReference type="InterPro" id="IPR014044">
    <property type="entry name" value="CAP_dom"/>
</dbReference>
<dbReference type="eggNOG" id="COG2340">
    <property type="taxonomic scope" value="Bacteria"/>
</dbReference>
<dbReference type="Pfam" id="PF00188">
    <property type="entry name" value="CAP"/>
    <property type="match status" value="1"/>
</dbReference>
<proteinExistence type="predicted"/>
<dbReference type="EnsemblBacteria" id="ABF40409">
    <property type="protein sequence ID" value="ABF40409"/>
    <property type="gene ID" value="Acid345_1407"/>
</dbReference>
<protein>
    <submittedName>
        <fullName evidence="2">Allergen V5/Tpx-1 related protein</fullName>
    </submittedName>
</protein>
<dbReference type="Gene3D" id="3.40.33.10">
    <property type="entry name" value="CAP"/>
    <property type="match status" value="1"/>
</dbReference>
<dbReference type="InterPro" id="IPR035940">
    <property type="entry name" value="CAP_sf"/>
</dbReference>
<organism evidence="2 3">
    <name type="scientific">Koribacter versatilis (strain Ellin345)</name>
    <dbReference type="NCBI Taxonomy" id="204669"/>
    <lineage>
        <taxon>Bacteria</taxon>
        <taxon>Pseudomonadati</taxon>
        <taxon>Acidobacteriota</taxon>
        <taxon>Terriglobia</taxon>
        <taxon>Terriglobales</taxon>
        <taxon>Candidatus Korobacteraceae</taxon>
        <taxon>Candidatus Korobacter</taxon>
    </lineage>
</organism>
<evidence type="ECO:0000259" key="1">
    <source>
        <dbReference type="Pfam" id="PF00188"/>
    </source>
</evidence>
<reference evidence="2 3" key="1">
    <citation type="journal article" date="2009" name="Appl. Environ. Microbiol.">
        <title>Three genomes from the phylum Acidobacteria provide insight into the lifestyles of these microorganisms in soils.</title>
        <authorList>
            <person name="Ward N.L."/>
            <person name="Challacombe J.F."/>
            <person name="Janssen P.H."/>
            <person name="Henrissat B."/>
            <person name="Coutinho P.M."/>
            <person name="Wu M."/>
            <person name="Xie G."/>
            <person name="Haft D.H."/>
            <person name="Sait M."/>
            <person name="Badger J."/>
            <person name="Barabote R.D."/>
            <person name="Bradley B."/>
            <person name="Brettin T.S."/>
            <person name="Brinkac L.M."/>
            <person name="Bruce D."/>
            <person name="Creasy T."/>
            <person name="Daugherty S.C."/>
            <person name="Davidsen T.M."/>
            <person name="DeBoy R.T."/>
            <person name="Detter J.C."/>
            <person name="Dodson R.J."/>
            <person name="Durkin A.S."/>
            <person name="Ganapathy A."/>
            <person name="Gwinn-Giglio M."/>
            <person name="Han C.S."/>
            <person name="Khouri H."/>
            <person name="Kiss H."/>
            <person name="Kothari S.P."/>
            <person name="Madupu R."/>
            <person name="Nelson K.E."/>
            <person name="Nelson W.C."/>
            <person name="Paulsen I."/>
            <person name="Penn K."/>
            <person name="Ren Q."/>
            <person name="Rosovitz M.J."/>
            <person name="Selengut J.D."/>
            <person name="Shrivastava S."/>
            <person name="Sullivan S.A."/>
            <person name="Tapia R."/>
            <person name="Thompson L.S."/>
            <person name="Watkins K.L."/>
            <person name="Yang Q."/>
            <person name="Yu C."/>
            <person name="Zafar N."/>
            <person name="Zhou L."/>
            <person name="Kuske C.R."/>
        </authorList>
    </citation>
    <scope>NUCLEOTIDE SEQUENCE [LARGE SCALE GENOMIC DNA]</scope>
    <source>
        <strain evidence="2 3">Ellin345</strain>
    </source>
</reference>
<dbReference type="STRING" id="204669.Acid345_1407"/>
<evidence type="ECO:0000313" key="3">
    <source>
        <dbReference type="Proteomes" id="UP000002432"/>
    </source>
</evidence>
<dbReference type="KEGG" id="aba:Acid345_1407"/>
<name>Q1IRU1_KORVE</name>
<dbReference type="Proteomes" id="UP000002432">
    <property type="component" value="Chromosome"/>
</dbReference>
<feature type="domain" description="SCP" evidence="1">
    <location>
        <begin position="71"/>
        <end position="177"/>
    </location>
</feature>
<gene>
    <name evidence="2" type="ordered locus">Acid345_1407</name>
</gene>
<dbReference type="CDD" id="cd05379">
    <property type="entry name" value="CAP_bacterial"/>
    <property type="match status" value="1"/>
</dbReference>
<dbReference type="AlphaFoldDB" id="Q1IRU1"/>
<dbReference type="PANTHER" id="PTHR31157">
    <property type="entry name" value="SCP DOMAIN-CONTAINING PROTEIN"/>
    <property type="match status" value="1"/>
</dbReference>
<dbReference type="EMBL" id="CP000360">
    <property type="protein sequence ID" value="ABF40409.1"/>
    <property type="molecule type" value="Genomic_DNA"/>
</dbReference>
<dbReference type="HOGENOM" id="CLU_920654_0_0_0"/>
<keyword evidence="3" id="KW-1185">Reference proteome</keyword>
<accession>Q1IRU1</accession>
<dbReference type="PANTHER" id="PTHR31157:SF1">
    <property type="entry name" value="SCP DOMAIN-CONTAINING PROTEIN"/>
    <property type="match status" value="1"/>
</dbReference>